<feature type="transmembrane region" description="Helical" evidence="5">
    <location>
        <begin position="171"/>
        <end position="190"/>
    </location>
</feature>
<evidence type="ECO:0000259" key="7">
    <source>
        <dbReference type="PROSITE" id="PS50929"/>
    </source>
</evidence>
<dbReference type="Pfam" id="PF00664">
    <property type="entry name" value="ABC_membrane"/>
    <property type="match status" value="1"/>
</dbReference>
<dbReference type="SUPFAM" id="SSF90123">
    <property type="entry name" value="ABC transporter transmembrane region"/>
    <property type="match status" value="1"/>
</dbReference>
<dbReference type="InterPro" id="IPR011527">
    <property type="entry name" value="ABC1_TM_dom"/>
</dbReference>
<evidence type="ECO:0000256" key="1">
    <source>
        <dbReference type="ARBA" id="ARBA00004651"/>
    </source>
</evidence>
<dbReference type="EMBL" id="PVZC01000006">
    <property type="protein sequence ID" value="PRX97201.1"/>
    <property type="molecule type" value="Genomic_DNA"/>
</dbReference>
<protein>
    <submittedName>
        <fullName evidence="8">ABC-type multidrug transport system fused ATPase/permease subunit</fullName>
    </submittedName>
</protein>
<proteinExistence type="predicted"/>
<evidence type="ECO:0000259" key="6">
    <source>
        <dbReference type="PROSITE" id="PS50893"/>
    </source>
</evidence>
<dbReference type="SUPFAM" id="SSF52540">
    <property type="entry name" value="P-loop containing nucleoside triphosphate hydrolases"/>
    <property type="match status" value="1"/>
</dbReference>
<dbReference type="Gene3D" id="1.20.1560.10">
    <property type="entry name" value="ABC transporter type 1, transmembrane domain"/>
    <property type="match status" value="1"/>
</dbReference>
<evidence type="ECO:0000256" key="4">
    <source>
        <dbReference type="ARBA" id="ARBA00023136"/>
    </source>
</evidence>
<keyword evidence="4 5" id="KW-0472">Membrane</keyword>
<comment type="subcellular location">
    <subcellularLocation>
        <location evidence="1">Cell membrane</location>
        <topology evidence="1">Multi-pass membrane protein</topology>
    </subcellularLocation>
</comment>
<dbReference type="InterPro" id="IPR017871">
    <property type="entry name" value="ABC_transporter-like_CS"/>
</dbReference>
<dbReference type="Proteomes" id="UP000237846">
    <property type="component" value="Unassembled WGS sequence"/>
</dbReference>
<dbReference type="PROSITE" id="PS50929">
    <property type="entry name" value="ABC_TM1F"/>
    <property type="match status" value="1"/>
</dbReference>
<name>A0A2T0Q077_9ACTN</name>
<dbReference type="InterPro" id="IPR036640">
    <property type="entry name" value="ABC1_TM_sf"/>
</dbReference>
<feature type="domain" description="ABC transporter" evidence="6">
    <location>
        <begin position="323"/>
        <end position="566"/>
    </location>
</feature>
<comment type="caution">
    <text evidence="8">The sequence shown here is derived from an EMBL/GenBank/DDBJ whole genome shotgun (WGS) entry which is preliminary data.</text>
</comment>
<feature type="transmembrane region" description="Helical" evidence="5">
    <location>
        <begin position="147"/>
        <end position="165"/>
    </location>
</feature>
<feature type="transmembrane region" description="Helical" evidence="5">
    <location>
        <begin position="69"/>
        <end position="90"/>
    </location>
</feature>
<organism evidence="8 9">
    <name type="scientific">Allonocardiopsis opalescens</name>
    <dbReference type="NCBI Taxonomy" id="1144618"/>
    <lineage>
        <taxon>Bacteria</taxon>
        <taxon>Bacillati</taxon>
        <taxon>Actinomycetota</taxon>
        <taxon>Actinomycetes</taxon>
        <taxon>Streptosporangiales</taxon>
        <taxon>Allonocardiopsis</taxon>
    </lineage>
</organism>
<dbReference type="RefSeq" id="WP_106249051.1">
    <property type="nucleotide sequence ID" value="NZ_PVZC01000006.1"/>
</dbReference>
<dbReference type="AlphaFoldDB" id="A0A2T0Q077"/>
<dbReference type="GO" id="GO:0005524">
    <property type="term" value="F:ATP binding"/>
    <property type="evidence" value="ECO:0007669"/>
    <property type="project" value="InterPro"/>
</dbReference>
<keyword evidence="9" id="KW-1185">Reference proteome</keyword>
<dbReference type="CDD" id="cd07346">
    <property type="entry name" value="ABC_6TM_exporters"/>
    <property type="match status" value="1"/>
</dbReference>
<keyword evidence="3 5" id="KW-1133">Transmembrane helix</keyword>
<feature type="transmembrane region" description="Helical" evidence="5">
    <location>
        <begin position="253"/>
        <end position="275"/>
    </location>
</feature>
<sequence length="571" mass="59685">MRDLPVTDPGTPDHRGPAGYLRWVLGTQAGSIAFATVAMTLWQGAQAVLPAVVGAAVDAGLTRGEPPALAGWAGLLMAVGCVQAVLGVVAHRASVFNWCAATYRSAQVVADRAARLGAALTRRIPSGEVVAVGAHDIDEIGELAEHTGYAVSSAVVVAAVGGWLLYVSPPFGLLVVIGVPLMMLGIGPLMRPLQRRQHGQRELQSKLSSRAVDIVSGLRVLRGVGGESLFGARYREESQAVRAAGERVGRSEALLQAVGTLLPGLLTVAVIWLGARLALAGEITPGQLVAFYGYAGYLAIPVHFLTDMVRRYVAARVAAGRVVRILALPPDRTEPRRPAPGPSGPAALYDAGSGVRIEPGVVTAVAGTDPDDMLRLAERLGGYEPGRVDYGGTDLAELSEAELRRRILVADNDAWLFPGTLRTELDPGAAGPEGEARVRAAVHAACADDIVAALPAGLDGAVTDRGREFSGGQQQRLRLARALLADPEVLVLVEPASAVDAHTEAAVAERLGRARAGRTTVVLTTSPLLLARADRVVFVSGGRARASGRHGELLRTEPEYARTVTRGAEPS</sequence>
<keyword evidence="2 5" id="KW-0812">Transmembrane</keyword>
<dbReference type="InterPro" id="IPR039421">
    <property type="entry name" value="Type_1_exporter"/>
</dbReference>
<feature type="transmembrane region" description="Helical" evidence="5">
    <location>
        <begin position="20"/>
        <end position="42"/>
    </location>
</feature>
<dbReference type="PROSITE" id="PS00211">
    <property type="entry name" value="ABC_TRANSPORTER_1"/>
    <property type="match status" value="1"/>
</dbReference>
<accession>A0A2T0Q077</accession>
<dbReference type="InterPro" id="IPR003439">
    <property type="entry name" value="ABC_transporter-like_ATP-bd"/>
</dbReference>
<dbReference type="GO" id="GO:0005886">
    <property type="term" value="C:plasma membrane"/>
    <property type="evidence" value="ECO:0007669"/>
    <property type="project" value="UniProtKB-SubCell"/>
</dbReference>
<dbReference type="Gene3D" id="3.40.50.300">
    <property type="entry name" value="P-loop containing nucleotide triphosphate hydrolases"/>
    <property type="match status" value="1"/>
</dbReference>
<dbReference type="GO" id="GO:0016887">
    <property type="term" value="F:ATP hydrolysis activity"/>
    <property type="evidence" value="ECO:0007669"/>
    <property type="project" value="InterPro"/>
</dbReference>
<dbReference type="GO" id="GO:0015421">
    <property type="term" value="F:ABC-type oligopeptide transporter activity"/>
    <property type="evidence" value="ECO:0007669"/>
    <property type="project" value="TreeGrafter"/>
</dbReference>
<dbReference type="Pfam" id="PF00005">
    <property type="entry name" value="ABC_tran"/>
    <property type="match status" value="1"/>
</dbReference>
<evidence type="ECO:0000313" key="8">
    <source>
        <dbReference type="EMBL" id="PRX97201.1"/>
    </source>
</evidence>
<dbReference type="PANTHER" id="PTHR43394:SF1">
    <property type="entry name" value="ATP-BINDING CASSETTE SUB-FAMILY B MEMBER 10, MITOCHONDRIAL"/>
    <property type="match status" value="1"/>
</dbReference>
<gene>
    <name evidence="8" type="ORF">CLV72_106237</name>
</gene>
<evidence type="ECO:0000256" key="2">
    <source>
        <dbReference type="ARBA" id="ARBA00022692"/>
    </source>
</evidence>
<reference evidence="8 9" key="1">
    <citation type="submission" date="2018-03" db="EMBL/GenBank/DDBJ databases">
        <title>Genomic Encyclopedia of Archaeal and Bacterial Type Strains, Phase II (KMG-II): from individual species to whole genera.</title>
        <authorList>
            <person name="Goeker M."/>
        </authorList>
    </citation>
    <scope>NUCLEOTIDE SEQUENCE [LARGE SCALE GENOMIC DNA]</scope>
    <source>
        <strain evidence="8 9">DSM 45601</strain>
    </source>
</reference>
<evidence type="ECO:0000256" key="5">
    <source>
        <dbReference type="SAM" id="Phobius"/>
    </source>
</evidence>
<dbReference type="PROSITE" id="PS50893">
    <property type="entry name" value="ABC_TRANSPORTER_2"/>
    <property type="match status" value="1"/>
</dbReference>
<feature type="transmembrane region" description="Helical" evidence="5">
    <location>
        <begin position="287"/>
        <end position="306"/>
    </location>
</feature>
<evidence type="ECO:0000313" key="9">
    <source>
        <dbReference type="Proteomes" id="UP000237846"/>
    </source>
</evidence>
<dbReference type="InterPro" id="IPR027417">
    <property type="entry name" value="P-loop_NTPase"/>
</dbReference>
<evidence type="ECO:0000256" key="3">
    <source>
        <dbReference type="ARBA" id="ARBA00022989"/>
    </source>
</evidence>
<feature type="domain" description="ABC transmembrane type-1" evidence="7">
    <location>
        <begin position="33"/>
        <end position="314"/>
    </location>
</feature>
<dbReference type="PANTHER" id="PTHR43394">
    <property type="entry name" value="ATP-DEPENDENT PERMEASE MDL1, MITOCHONDRIAL"/>
    <property type="match status" value="1"/>
</dbReference>
<dbReference type="OrthoDB" id="4966664at2"/>